<dbReference type="Pfam" id="PF02938">
    <property type="entry name" value="GAD"/>
    <property type="match status" value="1"/>
</dbReference>
<dbReference type="NCBIfam" id="NF001750">
    <property type="entry name" value="PRK00476.1"/>
    <property type="match status" value="1"/>
</dbReference>
<organism evidence="9 10">
    <name type="scientific">Halanaerobacter jeridensis</name>
    <dbReference type="NCBI Taxonomy" id="706427"/>
    <lineage>
        <taxon>Bacteria</taxon>
        <taxon>Bacillati</taxon>
        <taxon>Bacillota</taxon>
        <taxon>Clostridia</taxon>
        <taxon>Halanaerobiales</taxon>
        <taxon>Halobacteroidaceae</taxon>
        <taxon>Halanaerobacter</taxon>
    </lineage>
</organism>
<reference evidence="9" key="1">
    <citation type="submission" date="2021-01" db="EMBL/GenBank/DDBJ databases">
        <title>Genomic Encyclopedia of Type Strains, Phase IV (KMG-IV): sequencing the most valuable type-strain genomes for metagenomic binning, comparative biology and taxonomic classification.</title>
        <authorList>
            <person name="Goeker M."/>
        </authorList>
    </citation>
    <scope>NUCLEOTIDE SEQUENCE</scope>
    <source>
        <strain evidence="9">DSM 23230</strain>
    </source>
</reference>
<evidence type="ECO:0000256" key="1">
    <source>
        <dbReference type="ARBA" id="ARBA00006303"/>
    </source>
</evidence>
<dbReference type="InterPro" id="IPR002312">
    <property type="entry name" value="Asp/Asn-tRNA-synth_IIb"/>
</dbReference>
<comment type="subunit">
    <text evidence="7">Homodimer.</text>
</comment>
<keyword evidence="3 7" id="KW-0547">Nucleotide-binding</keyword>
<dbReference type="GO" id="GO:0004815">
    <property type="term" value="F:aspartate-tRNA ligase activity"/>
    <property type="evidence" value="ECO:0007669"/>
    <property type="project" value="UniProtKB-UniRule"/>
</dbReference>
<dbReference type="GO" id="GO:0005524">
    <property type="term" value="F:ATP binding"/>
    <property type="evidence" value="ECO:0007669"/>
    <property type="project" value="UniProtKB-UniRule"/>
</dbReference>
<comment type="similarity">
    <text evidence="1 7">Belongs to the class-II aminoacyl-tRNA synthetase family. Type 1 subfamily.</text>
</comment>
<keyword evidence="10" id="KW-1185">Reference proteome</keyword>
<comment type="subcellular location">
    <subcellularLocation>
        <location evidence="7">Cytoplasm</location>
    </subcellularLocation>
</comment>
<dbReference type="SUPFAM" id="SSF55261">
    <property type="entry name" value="GAD domain-like"/>
    <property type="match status" value="1"/>
</dbReference>
<dbReference type="InterPro" id="IPR004524">
    <property type="entry name" value="Asp-tRNA-ligase_1"/>
</dbReference>
<evidence type="ECO:0000256" key="6">
    <source>
        <dbReference type="ARBA" id="ARBA00023146"/>
    </source>
</evidence>
<dbReference type="SUPFAM" id="SSF50249">
    <property type="entry name" value="Nucleic acid-binding proteins"/>
    <property type="match status" value="1"/>
</dbReference>
<gene>
    <name evidence="7" type="primary">aspS</name>
    <name evidence="9" type="ORF">JOC47_001124</name>
</gene>
<evidence type="ECO:0000313" key="9">
    <source>
        <dbReference type="EMBL" id="MBM7556288.1"/>
    </source>
</evidence>
<dbReference type="InterPro" id="IPR004365">
    <property type="entry name" value="NA-bd_OB_tRNA"/>
</dbReference>
<dbReference type="GO" id="GO:0005737">
    <property type="term" value="C:cytoplasm"/>
    <property type="evidence" value="ECO:0007669"/>
    <property type="project" value="UniProtKB-SubCell"/>
</dbReference>
<feature type="binding site" evidence="7">
    <location>
        <begin position="227"/>
        <end position="229"/>
    </location>
    <ligand>
        <name>ATP</name>
        <dbReference type="ChEBI" id="CHEBI:30616"/>
    </ligand>
</feature>
<feature type="binding site" evidence="7">
    <location>
        <position position="487"/>
    </location>
    <ligand>
        <name>ATP</name>
        <dbReference type="ChEBI" id="CHEBI:30616"/>
    </ligand>
</feature>
<dbReference type="PANTHER" id="PTHR22594:SF5">
    <property type="entry name" value="ASPARTATE--TRNA LIGASE, MITOCHONDRIAL"/>
    <property type="match status" value="1"/>
</dbReference>
<keyword evidence="7" id="KW-0963">Cytoplasm</keyword>
<keyword evidence="5 7" id="KW-0648">Protein biosynthesis</keyword>
<comment type="function">
    <text evidence="7">Aspartyl-tRNA synthetase with relaxed tRNA specificity since it is able to aspartylate not only its cognate tRNA(Asp) but also tRNA(Asn). Reaction proceeds in two steps: L-aspartate is first activated by ATP to form Asp-AMP and then transferred to the acceptor end of tRNA(Asp/Asn).</text>
</comment>
<dbReference type="InterPro" id="IPR006195">
    <property type="entry name" value="aa-tRNA-synth_II"/>
</dbReference>
<name>A0A938XNV6_9FIRM</name>
<dbReference type="GO" id="GO:0016740">
    <property type="term" value="F:transferase activity"/>
    <property type="evidence" value="ECO:0007669"/>
    <property type="project" value="UniProtKB-ARBA"/>
</dbReference>
<feature type="binding site" evidence="7">
    <location>
        <position position="494"/>
    </location>
    <ligand>
        <name>L-aspartate</name>
        <dbReference type="ChEBI" id="CHEBI:29991"/>
    </ligand>
</feature>
<accession>A0A938XNV6</accession>
<comment type="caution">
    <text evidence="7">Lacks conserved residue(s) required for the propagation of feature annotation.</text>
</comment>
<dbReference type="RefSeq" id="WP_204701039.1">
    <property type="nucleotide sequence ID" value="NZ_JAFBDQ010000004.1"/>
</dbReference>
<dbReference type="InterPro" id="IPR004364">
    <property type="entry name" value="Aa-tRNA-synt_II"/>
</dbReference>
<dbReference type="EC" id="6.1.1.23" evidence="7"/>
<dbReference type="PRINTS" id="PR01042">
    <property type="entry name" value="TRNASYNTHASP"/>
</dbReference>
<dbReference type="HAMAP" id="MF_00044">
    <property type="entry name" value="Asp_tRNA_synth_type1"/>
    <property type="match status" value="1"/>
</dbReference>
<dbReference type="PANTHER" id="PTHR22594">
    <property type="entry name" value="ASPARTYL/LYSYL-TRNA SYNTHETASE"/>
    <property type="match status" value="1"/>
</dbReference>
<evidence type="ECO:0000259" key="8">
    <source>
        <dbReference type="PROSITE" id="PS50862"/>
    </source>
</evidence>
<dbReference type="InterPro" id="IPR045864">
    <property type="entry name" value="aa-tRNA-synth_II/BPL/LPL"/>
</dbReference>
<keyword evidence="4 7" id="KW-0067">ATP-binding</keyword>
<evidence type="ECO:0000256" key="2">
    <source>
        <dbReference type="ARBA" id="ARBA00022598"/>
    </source>
</evidence>
<feature type="binding site" evidence="7">
    <location>
        <position position="181"/>
    </location>
    <ligand>
        <name>L-aspartate</name>
        <dbReference type="ChEBI" id="CHEBI:29991"/>
    </ligand>
</feature>
<dbReference type="GO" id="GO:0140096">
    <property type="term" value="F:catalytic activity, acting on a protein"/>
    <property type="evidence" value="ECO:0007669"/>
    <property type="project" value="UniProtKB-ARBA"/>
</dbReference>
<dbReference type="SUPFAM" id="SSF55681">
    <property type="entry name" value="Class II aaRS and biotin synthetases"/>
    <property type="match status" value="1"/>
</dbReference>
<dbReference type="GO" id="GO:0003676">
    <property type="term" value="F:nucleic acid binding"/>
    <property type="evidence" value="ECO:0007669"/>
    <property type="project" value="InterPro"/>
</dbReference>
<proteinExistence type="inferred from homology"/>
<evidence type="ECO:0000256" key="5">
    <source>
        <dbReference type="ARBA" id="ARBA00022917"/>
    </source>
</evidence>
<evidence type="ECO:0000313" key="10">
    <source>
        <dbReference type="Proteomes" id="UP000774000"/>
    </source>
</evidence>
<dbReference type="AlphaFoldDB" id="A0A938XNV6"/>
<comment type="catalytic activity">
    <reaction evidence="7">
        <text>tRNA(Asx) + L-aspartate + ATP = L-aspartyl-tRNA(Asx) + AMP + diphosphate</text>
        <dbReference type="Rhea" id="RHEA:18349"/>
        <dbReference type="Rhea" id="RHEA-COMP:9710"/>
        <dbReference type="Rhea" id="RHEA-COMP:9711"/>
        <dbReference type="ChEBI" id="CHEBI:29991"/>
        <dbReference type="ChEBI" id="CHEBI:30616"/>
        <dbReference type="ChEBI" id="CHEBI:33019"/>
        <dbReference type="ChEBI" id="CHEBI:78442"/>
        <dbReference type="ChEBI" id="CHEBI:78516"/>
        <dbReference type="ChEBI" id="CHEBI:456215"/>
        <dbReference type="EC" id="6.1.1.23"/>
    </reaction>
</comment>
<dbReference type="NCBIfam" id="TIGR00459">
    <property type="entry name" value="aspS_bact"/>
    <property type="match status" value="1"/>
</dbReference>
<feature type="region of interest" description="Aspartate" evidence="7">
    <location>
        <begin position="205"/>
        <end position="208"/>
    </location>
</feature>
<evidence type="ECO:0000256" key="3">
    <source>
        <dbReference type="ARBA" id="ARBA00022741"/>
    </source>
</evidence>
<keyword evidence="2 7" id="KW-0436">Ligase</keyword>
<dbReference type="GO" id="GO:0006422">
    <property type="term" value="P:aspartyl-tRNA aminoacylation"/>
    <property type="evidence" value="ECO:0007669"/>
    <property type="project" value="UniProtKB-UniRule"/>
</dbReference>
<dbReference type="Gene3D" id="2.40.50.140">
    <property type="entry name" value="Nucleic acid-binding proteins"/>
    <property type="match status" value="1"/>
</dbReference>
<dbReference type="Gene3D" id="3.30.930.10">
    <property type="entry name" value="Bira Bifunctional Protein, Domain 2"/>
    <property type="match status" value="1"/>
</dbReference>
<dbReference type="CDD" id="cd00777">
    <property type="entry name" value="AspRS_core"/>
    <property type="match status" value="1"/>
</dbReference>
<dbReference type="Pfam" id="PF01336">
    <property type="entry name" value="tRNA_anti-codon"/>
    <property type="match status" value="1"/>
</dbReference>
<feature type="binding site" evidence="7">
    <location>
        <begin position="539"/>
        <end position="542"/>
    </location>
    <ligand>
        <name>ATP</name>
        <dbReference type="ChEBI" id="CHEBI:30616"/>
    </ligand>
</feature>
<dbReference type="InterPro" id="IPR029351">
    <property type="entry name" value="GAD_dom"/>
</dbReference>
<dbReference type="GO" id="GO:0050560">
    <property type="term" value="F:aspartate-tRNA(Asn) ligase activity"/>
    <property type="evidence" value="ECO:0007669"/>
    <property type="project" value="UniProtKB-EC"/>
</dbReference>
<sequence>MKGMEDWSRSDYCGEITKEQEGTEITLMGWVQRRRDHGGVIFTDLRDRFGLVQVVFSPEVNEDTFELADELRKEYVIAVKGKVKARPEAMINEELATGEVEVYASELKILAEAETPPFMIDDEIKTSEELRLKHRYLDLRRNPMQDNIKLRHNVKQAVREYLDDNRFLEVETPMLTKSTPEGARDFLVPSRVNKGKFYALPQSPQLFKQLLMVSGMDRYFQITRCFRDEDLRADRQPEFTQIDIEMSFMNQEDILDMIEGMIEEVFAAADIEEKLDFPQMSYEEAMKRYGTDRPDTRFDMELIDLSEIVADSDFNVFSGTVADGGQVKGINAKGCADFSRGDIDKLTDFVADYGAKGLAWIKVTEDGVESQIAKFLADEEIDAIIDKMSAEAGDLLLFVADNPKVVAASLGNLRLKLGEELDLIPEDEFDFLWVTDFPLLEWDEDEERYISLHHPFTMPKEEDIELLDEDPTAVKSQAYDLVLNGIEIGGGSIRIHDIDLQKKIFELLDMGADEVEEKFGFLLEAFKYGAPPHGGIAFGLDRLVMLLGNLNTIRDVIAFPKTQRATCLLTDAPSEVDEGQLGELALELEDLELD</sequence>
<dbReference type="InterPro" id="IPR004115">
    <property type="entry name" value="GAD-like_sf"/>
</dbReference>
<dbReference type="CDD" id="cd04317">
    <property type="entry name" value="EcAspRS_like_N"/>
    <property type="match status" value="1"/>
</dbReference>
<evidence type="ECO:0000256" key="7">
    <source>
        <dbReference type="HAMAP-Rule" id="MF_00044"/>
    </source>
</evidence>
<dbReference type="Proteomes" id="UP000774000">
    <property type="component" value="Unassembled WGS sequence"/>
</dbReference>
<keyword evidence="6 7" id="KW-0030">Aminoacyl-tRNA synthetase</keyword>
<dbReference type="InterPro" id="IPR012340">
    <property type="entry name" value="NA-bd_OB-fold"/>
</dbReference>
<dbReference type="Gene3D" id="3.30.1360.30">
    <property type="entry name" value="GAD-like domain"/>
    <property type="match status" value="1"/>
</dbReference>
<protein>
    <recommendedName>
        <fullName evidence="7">Aspartate--tRNA(Asp/Asn) ligase</fullName>
        <ecNumber evidence="7">6.1.1.23</ecNumber>
    </recommendedName>
    <alternativeName>
        <fullName evidence="7">Aspartyl-tRNA synthetase</fullName>
        <shortName evidence="7">AspRS</shortName>
    </alternativeName>
    <alternativeName>
        <fullName evidence="7">Non-discriminating aspartyl-tRNA synthetase</fullName>
        <shortName evidence="7">ND-AspRS</shortName>
    </alternativeName>
</protein>
<feature type="binding site" evidence="7">
    <location>
        <position position="236"/>
    </location>
    <ligand>
        <name>ATP</name>
        <dbReference type="ChEBI" id="CHEBI:30616"/>
    </ligand>
</feature>
<feature type="site" description="Important for tRNA non-discrimination" evidence="7">
    <location>
        <position position="37"/>
    </location>
</feature>
<feature type="binding site" evidence="7">
    <location>
        <position position="227"/>
    </location>
    <ligand>
        <name>L-aspartate</name>
        <dbReference type="ChEBI" id="CHEBI:29991"/>
    </ligand>
</feature>
<feature type="binding site" evidence="7">
    <location>
        <position position="453"/>
    </location>
    <ligand>
        <name>L-aspartate</name>
        <dbReference type="ChEBI" id="CHEBI:29991"/>
    </ligand>
</feature>
<dbReference type="PROSITE" id="PS50862">
    <property type="entry name" value="AA_TRNA_LIGASE_II"/>
    <property type="match status" value="1"/>
</dbReference>
<feature type="domain" description="Aminoacyl-transfer RNA synthetases class-II family profile" evidence="8">
    <location>
        <begin position="148"/>
        <end position="560"/>
    </location>
</feature>
<comment type="caution">
    <text evidence="9">The sequence shown here is derived from an EMBL/GenBank/DDBJ whole genome shotgun (WGS) entry which is preliminary data.</text>
</comment>
<evidence type="ECO:0000256" key="4">
    <source>
        <dbReference type="ARBA" id="ARBA00022840"/>
    </source>
</evidence>
<dbReference type="EMBL" id="JAFBDQ010000004">
    <property type="protein sequence ID" value="MBM7556288.1"/>
    <property type="molecule type" value="Genomic_DNA"/>
</dbReference>
<dbReference type="InterPro" id="IPR047090">
    <property type="entry name" value="AspRS_core"/>
</dbReference>
<dbReference type="Pfam" id="PF00152">
    <property type="entry name" value="tRNA-synt_2"/>
    <property type="match status" value="1"/>
</dbReference>
<dbReference type="InterPro" id="IPR047089">
    <property type="entry name" value="Asp-tRNA-ligase_1_N"/>
</dbReference>